<feature type="region of interest" description="Disordered" evidence="1">
    <location>
        <begin position="1"/>
        <end position="41"/>
    </location>
</feature>
<comment type="caution">
    <text evidence="2">The sequence shown here is derived from an EMBL/GenBank/DDBJ whole genome shotgun (WGS) entry which is preliminary data.</text>
</comment>
<name>A0A1R3JD07_COCAP</name>
<evidence type="ECO:0000313" key="3">
    <source>
        <dbReference type="Proteomes" id="UP000188268"/>
    </source>
</evidence>
<accession>A0A1R3JD07</accession>
<feature type="compositionally biased region" description="Basic and acidic residues" evidence="1">
    <location>
        <begin position="22"/>
        <end position="32"/>
    </location>
</feature>
<dbReference type="Proteomes" id="UP000188268">
    <property type="component" value="Unassembled WGS sequence"/>
</dbReference>
<proteinExistence type="predicted"/>
<dbReference type="EMBL" id="AWWV01008159">
    <property type="protein sequence ID" value="OMO92704.1"/>
    <property type="molecule type" value="Genomic_DNA"/>
</dbReference>
<gene>
    <name evidence="2" type="ORF">CCACVL1_06779</name>
</gene>
<evidence type="ECO:0000313" key="2">
    <source>
        <dbReference type="EMBL" id="OMO92704.1"/>
    </source>
</evidence>
<reference evidence="2 3" key="1">
    <citation type="submission" date="2013-09" db="EMBL/GenBank/DDBJ databases">
        <title>Corchorus capsularis genome sequencing.</title>
        <authorList>
            <person name="Alam M."/>
            <person name="Haque M.S."/>
            <person name="Islam M.S."/>
            <person name="Emdad E.M."/>
            <person name="Islam M.M."/>
            <person name="Ahmed B."/>
            <person name="Halim A."/>
            <person name="Hossen Q.M.M."/>
            <person name="Hossain M.Z."/>
            <person name="Ahmed R."/>
            <person name="Khan M.M."/>
            <person name="Islam R."/>
            <person name="Rashid M.M."/>
            <person name="Khan S.A."/>
            <person name="Rahman M.S."/>
            <person name="Alam M."/>
        </authorList>
    </citation>
    <scope>NUCLEOTIDE SEQUENCE [LARGE SCALE GENOMIC DNA]</scope>
    <source>
        <strain evidence="3">cv. CVL-1</strain>
        <tissue evidence="2">Whole seedling</tissue>
    </source>
</reference>
<dbReference type="Gramene" id="OMO92704">
    <property type="protein sequence ID" value="OMO92704"/>
    <property type="gene ID" value="CCACVL1_06779"/>
</dbReference>
<protein>
    <submittedName>
        <fullName evidence="2">Uncharacterized protein</fullName>
    </submittedName>
</protein>
<dbReference type="AlphaFoldDB" id="A0A1R3JD07"/>
<sequence length="41" mass="4601">MTSSKKGESSLFRNVDPARSTIYKDREGDTSRRRGKVILAS</sequence>
<keyword evidence="3" id="KW-1185">Reference proteome</keyword>
<organism evidence="2 3">
    <name type="scientific">Corchorus capsularis</name>
    <name type="common">Jute</name>
    <dbReference type="NCBI Taxonomy" id="210143"/>
    <lineage>
        <taxon>Eukaryota</taxon>
        <taxon>Viridiplantae</taxon>
        <taxon>Streptophyta</taxon>
        <taxon>Embryophyta</taxon>
        <taxon>Tracheophyta</taxon>
        <taxon>Spermatophyta</taxon>
        <taxon>Magnoliopsida</taxon>
        <taxon>eudicotyledons</taxon>
        <taxon>Gunneridae</taxon>
        <taxon>Pentapetalae</taxon>
        <taxon>rosids</taxon>
        <taxon>malvids</taxon>
        <taxon>Malvales</taxon>
        <taxon>Malvaceae</taxon>
        <taxon>Grewioideae</taxon>
        <taxon>Apeibeae</taxon>
        <taxon>Corchorus</taxon>
    </lineage>
</organism>
<evidence type="ECO:0000256" key="1">
    <source>
        <dbReference type="SAM" id="MobiDB-lite"/>
    </source>
</evidence>